<dbReference type="GO" id="GO:0005634">
    <property type="term" value="C:nucleus"/>
    <property type="evidence" value="ECO:0007669"/>
    <property type="project" value="TreeGrafter"/>
</dbReference>
<protein>
    <recommendedName>
        <fullName evidence="3">NmrA-like domain-containing protein</fullName>
    </recommendedName>
</protein>
<accession>A0A0D2FC21</accession>
<dbReference type="Proteomes" id="UP000054342">
    <property type="component" value="Unassembled WGS sequence"/>
</dbReference>
<proteinExistence type="inferred from homology"/>
<sequence length="312" mass="33770">MSNILAVFGATGTQGGSVINNVLSDPELSNKYKPRAITRDANSAKAKALEQRQVEVVTGDASDRTSVERALAGANFVFIMSTPSWGPDAMEAEFNTIKSIADIAVEKGLDYIIFSTLPSCYDMSHGKYTAVTAFDAKAKGEKYIKTLPIKSAFLCAGFFMENFVTQPFLGPIPNGDGTYTLARNAPSTLKLPYVDATDDVGKFVNAILAEPDKYAGQTFYAAAGFYSLAEIATLLGKSSGKTITFKQVSDDEFRSSLPFMGDLFAQGFACQAEYGYFGPGGEEKVDWATQNIRGKLTTLPEYLEKHPFSLET</sequence>
<reference evidence="4 5" key="1">
    <citation type="submission" date="2015-01" db="EMBL/GenBank/DDBJ databases">
        <title>The Genome Sequence of Exophiala xenobiotica CBS118157.</title>
        <authorList>
            <consortium name="The Broad Institute Genomics Platform"/>
            <person name="Cuomo C."/>
            <person name="de Hoog S."/>
            <person name="Gorbushina A."/>
            <person name="Stielow B."/>
            <person name="Teixiera M."/>
            <person name="Abouelleil A."/>
            <person name="Chapman S.B."/>
            <person name="Priest M."/>
            <person name="Young S.K."/>
            <person name="Wortman J."/>
            <person name="Nusbaum C."/>
            <person name="Birren B."/>
        </authorList>
    </citation>
    <scope>NUCLEOTIDE SEQUENCE [LARGE SCALE GENOMIC DNA]</scope>
    <source>
        <strain evidence="4 5">CBS 118157</strain>
    </source>
</reference>
<dbReference type="RefSeq" id="XP_013318198.1">
    <property type="nucleotide sequence ID" value="XM_013462744.1"/>
</dbReference>
<dbReference type="Gene3D" id="3.40.50.720">
    <property type="entry name" value="NAD(P)-binding Rossmann-like Domain"/>
    <property type="match status" value="1"/>
</dbReference>
<dbReference type="Gene3D" id="3.90.25.10">
    <property type="entry name" value="UDP-galactose 4-epimerase, domain 1"/>
    <property type="match status" value="1"/>
</dbReference>
<dbReference type="InterPro" id="IPR036291">
    <property type="entry name" value="NAD(P)-bd_dom_sf"/>
</dbReference>
<dbReference type="PANTHER" id="PTHR42748:SF11">
    <property type="entry name" value="NMRA-LIKE DOMAIN-CONTAINING PROTEIN"/>
    <property type="match status" value="1"/>
</dbReference>
<evidence type="ECO:0000313" key="5">
    <source>
        <dbReference type="Proteomes" id="UP000054342"/>
    </source>
</evidence>
<evidence type="ECO:0000256" key="1">
    <source>
        <dbReference type="ARBA" id="ARBA00006328"/>
    </source>
</evidence>
<dbReference type="SUPFAM" id="SSF51735">
    <property type="entry name" value="NAD(P)-binding Rossmann-fold domains"/>
    <property type="match status" value="1"/>
</dbReference>
<dbReference type="CDD" id="cd05251">
    <property type="entry name" value="NmrA_like_SDR_a"/>
    <property type="match status" value="1"/>
</dbReference>
<dbReference type="AlphaFoldDB" id="A0A0D2FC21"/>
<dbReference type="InterPro" id="IPR051164">
    <property type="entry name" value="NmrA-like_oxidored"/>
</dbReference>
<feature type="domain" description="NmrA-like" evidence="3">
    <location>
        <begin position="3"/>
        <end position="303"/>
    </location>
</feature>
<dbReference type="GeneID" id="25328061"/>
<dbReference type="PANTHER" id="PTHR42748">
    <property type="entry name" value="NITROGEN METABOLITE REPRESSION PROTEIN NMRA FAMILY MEMBER"/>
    <property type="match status" value="1"/>
</dbReference>
<dbReference type="OrthoDB" id="3358371at2759"/>
<evidence type="ECO:0000259" key="3">
    <source>
        <dbReference type="Pfam" id="PF05368"/>
    </source>
</evidence>
<evidence type="ECO:0000313" key="4">
    <source>
        <dbReference type="EMBL" id="KIW57614.1"/>
    </source>
</evidence>
<keyword evidence="2" id="KW-0521">NADP</keyword>
<name>A0A0D2FC21_9EURO</name>
<dbReference type="InterPro" id="IPR008030">
    <property type="entry name" value="NmrA-like"/>
</dbReference>
<comment type="similarity">
    <text evidence="1">Belongs to the NmrA-type oxidoreductase family.</text>
</comment>
<dbReference type="Pfam" id="PF05368">
    <property type="entry name" value="NmrA"/>
    <property type="match status" value="1"/>
</dbReference>
<dbReference type="HOGENOM" id="CLU_007383_8_1_1"/>
<organism evidence="4 5">
    <name type="scientific">Exophiala xenobiotica</name>
    <dbReference type="NCBI Taxonomy" id="348802"/>
    <lineage>
        <taxon>Eukaryota</taxon>
        <taxon>Fungi</taxon>
        <taxon>Dikarya</taxon>
        <taxon>Ascomycota</taxon>
        <taxon>Pezizomycotina</taxon>
        <taxon>Eurotiomycetes</taxon>
        <taxon>Chaetothyriomycetidae</taxon>
        <taxon>Chaetothyriales</taxon>
        <taxon>Herpotrichiellaceae</taxon>
        <taxon>Exophiala</taxon>
    </lineage>
</organism>
<dbReference type="EMBL" id="KN847319">
    <property type="protein sequence ID" value="KIW57614.1"/>
    <property type="molecule type" value="Genomic_DNA"/>
</dbReference>
<keyword evidence="5" id="KW-1185">Reference proteome</keyword>
<gene>
    <name evidence="4" type="ORF">PV05_06153</name>
</gene>
<dbReference type="STRING" id="348802.A0A0D2FC21"/>
<evidence type="ECO:0000256" key="2">
    <source>
        <dbReference type="ARBA" id="ARBA00022857"/>
    </source>
</evidence>